<dbReference type="InterPro" id="IPR012292">
    <property type="entry name" value="Globin/Proto"/>
</dbReference>
<keyword evidence="5 6" id="KW-0408">Iron</keyword>
<evidence type="ECO:0000256" key="4">
    <source>
        <dbReference type="ARBA" id="ARBA00022723"/>
    </source>
</evidence>
<evidence type="ECO:0000256" key="1">
    <source>
        <dbReference type="ARBA" id="ARBA00001971"/>
    </source>
</evidence>
<dbReference type="GO" id="GO:0020037">
    <property type="term" value="F:heme binding"/>
    <property type="evidence" value="ECO:0007669"/>
    <property type="project" value="InterPro"/>
</dbReference>
<evidence type="ECO:0000256" key="5">
    <source>
        <dbReference type="ARBA" id="ARBA00023004"/>
    </source>
</evidence>
<dbReference type="PROSITE" id="PS01213">
    <property type="entry name" value="GLOBIN_FAM_2"/>
    <property type="match status" value="1"/>
</dbReference>
<dbReference type="GO" id="GO:0046872">
    <property type="term" value="F:metal ion binding"/>
    <property type="evidence" value="ECO:0007669"/>
    <property type="project" value="UniProtKB-KW"/>
</dbReference>
<keyword evidence="2" id="KW-0813">Transport</keyword>
<gene>
    <name evidence="7" type="ORF">SAMN04487954_10629</name>
</gene>
<comment type="cofactor">
    <cofactor evidence="1">
        <name>heme</name>
        <dbReference type="ChEBI" id="CHEBI:30413"/>
    </cofactor>
</comment>
<dbReference type="CDD" id="cd00454">
    <property type="entry name" value="TrHb1_N"/>
    <property type="match status" value="1"/>
</dbReference>
<dbReference type="Gene3D" id="1.10.490.10">
    <property type="entry name" value="Globins"/>
    <property type="match status" value="1"/>
</dbReference>
<dbReference type="InterPro" id="IPR019795">
    <property type="entry name" value="Globin_bac-like_CS"/>
</dbReference>
<evidence type="ECO:0000313" key="7">
    <source>
        <dbReference type="EMBL" id="SDJ58958.1"/>
    </source>
</evidence>
<dbReference type="InterPro" id="IPR009050">
    <property type="entry name" value="Globin-like_sf"/>
</dbReference>
<evidence type="ECO:0000313" key="8">
    <source>
        <dbReference type="Proteomes" id="UP000198525"/>
    </source>
</evidence>
<dbReference type="Pfam" id="PF01152">
    <property type="entry name" value="Bac_globin"/>
    <property type="match status" value="1"/>
</dbReference>
<reference evidence="7 8" key="1">
    <citation type="submission" date="2016-10" db="EMBL/GenBank/DDBJ databases">
        <authorList>
            <person name="de Groot N.N."/>
        </authorList>
    </citation>
    <scope>NUCLEOTIDE SEQUENCE [LARGE SCALE GENOMIC DNA]</scope>
    <source>
        <strain evidence="7 8">CGMCC 1.6133</strain>
    </source>
</reference>
<dbReference type="STRING" id="376427.SAMN04487954_10629"/>
<name>A0A1G8UYR2_9GAMM</name>
<evidence type="ECO:0000256" key="6">
    <source>
        <dbReference type="PIRSR" id="PIRSR601486-1"/>
    </source>
</evidence>
<dbReference type="InterPro" id="IPR001486">
    <property type="entry name" value="Hemoglobin_trunc"/>
</dbReference>
<evidence type="ECO:0000256" key="2">
    <source>
        <dbReference type="ARBA" id="ARBA00022448"/>
    </source>
</evidence>
<dbReference type="SUPFAM" id="SSF46458">
    <property type="entry name" value="Globin-like"/>
    <property type="match status" value="1"/>
</dbReference>
<protein>
    <submittedName>
        <fullName evidence="7">Hemoglobin</fullName>
    </submittedName>
</protein>
<proteinExistence type="predicted"/>
<dbReference type="GO" id="GO:0015671">
    <property type="term" value="P:oxygen transport"/>
    <property type="evidence" value="ECO:0007669"/>
    <property type="project" value="InterPro"/>
</dbReference>
<accession>A0A1G8UYR2</accession>
<feature type="binding site" description="distal binding residue" evidence="6">
    <location>
        <position position="77"/>
    </location>
    <ligand>
        <name>heme</name>
        <dbReference type="ChEBI" id="CHEBI:30413"/>
    </ligand>
    <ligandPart>
        <name>Fe</name>
        <dbReference type="ChEBI" id="CHEBI:18248"/>
    </ligandPart>
</feature>
<dbReference type="Proteomes" id="UP000198525">
    <property type="component" value="Unassembled WGS sequence"/>
</dbReference>
<keyword evidence="3 6" id="KW-0349">Heme</keyword>
<dbReference type="OrthoDB" id="9795814at2"/>
<dbReference type="RefSeq" id="WP_089685235.1">
    <property type="nucleotide sequence ID" value="NZ_FNES01000006.1"/>
</dbReference>
<dbReference type="EMBL" id="FNES01000006">
    <property type="protein sequence ID" value="SDJ58958.1"/>
    <property type="molecule type" value="Genomic_DNA"/>
</dbReference>
<keyword evidence="8" id="KW-1185">Reference proteome</keyword>
<dbReference type="GO" id="GO:0019825">
    <property type="term" value="F:oxygen binding"/>
    <property type="evidence" value="ECO:0007669"/>
    <property type="project" value="InterPro"/>
</dbReference>
<evidence type="ECO:0000256" key="3">
    <source>
        <dbReference type="ARBA" id="ARBA00022617"/>
    </source>
</evidence>
<sequence length="125" mass="13824">MSSATLYERLGGESGIAALVDDIVEAHMQNPTIQARYLPTRDDPVHFEELKGHLRDFLSAGSGGPAEYRGRSMPEAHRGMNIGEAEYMAVTDDILAVLDRHGVDPQTRQEMLGIAYSLKDEIMHL</sequence>
<dbReference type="AlphaFoldDB" id="A0A1G8UYR2"/>
<feature type="binding site" description="distal binding residue" evidence="6">
    <location>
        <position position="53"/>
    </location>
    <ligand>
        <name>heme</name>
        <dbReference type="ChEBI" id="CHEBI:30413"/>
    </ligand>
    <ligandPart>
        <name>Fe</name>
        <dbReference type="ChEBI" id="CHEBI:18248"/>
    </ligandPart>
</feature>
<organism evidence="7 8">
    <name type="scientific">Billgrantia gudaonensis</name>
    <dbReference type="NCBI Taxonomy" id="376427"/>
    <lineage>
        <taxon>Bacteria</taxon>
        <taxon>Pseudomonadati</taxon>
        <taxon>Pseudomonadota</taxon>
        <taxon>Gammaproteobacteria</taxon>
        <taxon>Oceanospirillales</taxon>
        <taxon>Halomonadaceae</taxon>
        <taxon>Billgrantia</taxon>
    </lineage>
</organism>
<keyword evidence="4 6" id="KW-0479">Metal-binding</keyword>